<evidence type="ECO:0000313" key="1">
    <source>
        <dbReference type="EMBL" id="MBW82159.1"/>
    </source>
</evidence>
<reference evidence="1" key="1">
    <citation type="submission" date="2018-02" db="EMBL/GenBank/DDBJ databases">
        <title>Rhizophora mucronata_Transcriptome.</title>
        <authorList>
            <person name="Meera S.P."/>
            <person name="Sreeshan A."/>
            <person name="Augustine A."/>
        </authorList>
    </citation>
    <scope>NUCLEOTIDE SEQUENCE</scope>
    <source>
        <tissue evidence="1">Leaf</tissue>
    </source>
</reference>
<dbReference type="EMBL" id="GGEC01001676">
    <property type="protein sequence ID" value="MBW82159.1"/>
    <property type="molecule type" value="Transcribed_RNA"/>
</dbReference>
<sequence>MTEVGYLYNKLSKGVSIVSYQLPSTLQLVPLYPITTNSKAA</sequence>
<organism evidence="1">
    <name type="scientific">Rhizophora mucronata</name>
    <name type="common">Asiatic mangrove</name>
    <dbReference type="NCBI Taxonomy" id="61149"/>
    <lineage>
        <taxon>Eukaryota</taxon>
        <taxon>Viridiplantae</taxon>
        <taxon>Streptophyta</taxon>
        <taxon>Embryophyta</taxon>
        <taxon>Tracheophyta</taxon>
        <taxon>Spermatophyta</taxon>
        <taxon>Magnoliopsida</taxon>
        <taxon>eudicotyledons</taxon>
        <taxon>Gunneridae</taxon>
        <taxon>Pentapetalae</taxon>
        <taxon>rosids</taxon>
        <taxon>fabids</taxon>
        <taxon>Malpighiales</taxon>
        <taxon>Rhizophoraceae</taxon>
        <taxon>Rhizophora</taxon>
    </lineage>
</organism>
<name>A0A2P2ILQ6_RHIMU</name>
<proteinExistence type="predicted"/>
<protein>
    <submittedName>
        <fullName evidence="1">Uncharacterized protein</fullName>
    </submittedName>
</protein>
<accession>A0A2P2ILQ6</accession>
<dbReference type="AlphaFoldDB" id="A0A2P2ILQ6"/>